<protein>
    <submittedName>
        <fullName evidence="1">Uncharacterized protein</fullName>
    </submittedName>
</protein>
<accession>A1TD78</accession>
<dbReference type="Proteomes" id="UP000009159">
    <property type="component" value="Chromosome"/>
</dbReference>
<gene>
    <name evidence="1" type="ordered locus">Mvan_4351</name>
</gene>
<name>A1TD78_MYCVP</name>
<evidence type="ECO:0000313" key="2">
    <source>
        <dbReference type="Proteomes" id="UP000009159"/>
    </source>
</evidence>
<dbReference type="KEGG" id="mva:Mvan_4351"/>
<evidence type="ECO:0000313" key="1">
    <source>
        <dbReference type="EMBL" id="ABM15128.1"/>
    </source>
</evidence>
<dbReference type="EMBL" id="CP000511">
    <property type="protein sequence ID" value="ABM15128.1"/>
    <property type="molecule type" value="Genomic_DNA"/>
</dbReference>
<sequence>MRENSATVQSRSLLLASAMSRHPAGHALRQAHPIAAAAGTAVADVEMGPAQRIPAVCPLCHGVGWVRAVAELPLQILCPACGVA</sequence>
<reference evidence="1" key="1">
    <citation type="submission" date="2006-12" db="EMBL/GenBank/DDBJ databases">
        <title>Complete sequence of Mycobacterium vanbaalenii PYR-1.</title>
        <authorList>
            <consortium name="US DOE Joint Genome Institute"/>
            <person name="Copeland A."/>
            <person name="Lucas S."/>
            <person name="Lapidus A."/>
            <person name="Barry K."/>
            <person name="Detter J.C."/>
            <person name="Glavina del Rio T."/>
            <person name="Hammon N."/>
            <person name="Israni S."/>
            <person name="Dalin E."/>
            <person name="Tice H."/>
            <person name="Pitluck S."/>
            <person name="Singan V."/>
            <person name="Schmutz J."/>
            <person name="Larimer F."/>
            <person name="Land M."/>
            <person name="Hauser L."/>
            <person name="Kyrpides N."/>
            <person name="Anderson I.J."/>
            <person name="Miller C."/>
            <person name="Richardson P."/>
        </authorList>
    </citation>
    <scope>NUCLEOTIDE SEQUENCE [LARGE SCALE GENOMIC DNA]</scope>
    <source>
        <strain evidence="1">PYR-1</strain>
    </source>
</reference>
<dbReference type="AlphaFoldDB" id="A1TD78"/>
<keyword evidence="2" id="KW-1185">Reference proteome</keyword>
<dbReference type="RefSeq" id="WP_011781506.1">
    <property type="nucleotide sequence ID" value="NC_008726.1"/>
</dbReference>
<organism evidence="1 2">
    <name type="scientific">Mycolicibacterium vanbaalenii (strain DSM 7251 / JCM 13017 / BCRC 16820 / KCTC 9966 / NRRL B-24157 / PYR-1)</name>
    <name type="common">Mycobacterium vanbaalenii</name>
    <dbReference type="NCBI Taxonomy" id="350058"/>
    <lineage>
        <taxon>Bacteria</taxon>
        <taxon>Bacillati</taxon>
        <taxon>Actinomycetota</taxon>
        <taxon>Actinomycetes</taxon>
        <taxon>Mycobacteriales</taxon>
        <taxon>Mycobacteriaceae</taxon>
        <taxon>Mycolicibacterium</taxon>
    </lineage>
</organism>
<proteinExistence type="predicted"/>
<dbReference type="HOGENOM" id="CLU_2524053_0_0_11"/>